<dbReference type="AlphaFoldDB" id="A0A840MMP1"/>
<dbReference type="PANTHER" id="PTHR35936">
    <property type="entry name" value="MEMBRANE-BOUND LYTIC MUREIN TRANSGLYCOSYLASE F"/>
    <property type="match status" value="1"/>
</dbReference>
<dbReference type="Proteomes" id="UP000575898">
    <property type="component" value="Unassembled WGS sequence"/>
</dbReference>
<evidence type="ECO:0000259" key="2">
    <source>
        <dbReference type="Pfam" id="PF00497"/>
    </source>
</evidence>
<evidence type="ECO:0000313" key="3">
    <source>
        <dbReference type="EMBL" id="MBB5019908.1"/>
    </source>
</evidence>
<dbReference type="EMBL" id="JACHHY010000021">
    <property type="protein sequence ID" value="MBB5019908.1"/>
    <property type="molecule type" value="Genomic_DNA"/>
</dbReference>
<organism evidence="3 4">
    <name type="scientific">Chitinivorax tropicus</name>
    <dbReference type="NCBI Taxonomy" id="714531"/>
    <lineage>
        <taxon>Bacteria</taxon>
        <taxon>Pseudomonadati</taxon>
        <taxon>Pseudomonadota</taxon>
        <taxon>Betaproteobacteria</taxon>
        <taxon>Chitinivorax</taxon>
    </lineage>
</organism>
<gene>
    <name evidence="3" type="ORF">HNQ59_003216</name>
</gene>
<name>A0A840MMP1_9PROT</name>
<feature type="domain" description="Solute-binding protein family 3/N-terminal" evidence="2">
    <location>
        <begin position="51"/>
        <end position="263"/>
    </location>
</feature>
<sequence>MRHWNGGLMVGLYRWLAGLGWAVLVAQGMAVEQLHCPTPISVAFFEFGKQYRTGEDGKAVGVDKDLIEEVSRRSGCQFESRVQSRVRIWRAMEVGSLDMTLSSAATPERERLAWFIPYIADYLNFFIRADLNELDGLAAFEANPALRVAILRGARYSKGYDDFVDRLRLKGRVEDLTTMQAGFAKFRAGRVHGFIAPGSVGKELLREGQLQHQFLPKLWDTEATIVGAIAMSKQRMTETQYQQLSTIIKAIRQDGTFRTILLRHSNESVAANSEMLLKQAGR</sequence>
<dbReference type="PANTHER" id="PTHR35936:SF19">
    <property type="entry name" value="AMINO-ACID-BINDING PROTEIN YXEM-RELATED"/>
    <property type="match status" value="1"/>
</dbReference>
<dbReference type="InterPro" id="IPR001638">
    <property type="entry name" value="Solute-binding_3/MltF_N"/>
</dbReference>
<comment type="caution">
    <text evidence="3">The sequence shown here is derived from an EMBL/GenBank/DDBJ whole genome shotgun (WGS) entry which is preliminary data.</text>
</comment>
<keyword evidence="1" id="KW-0732">Signal</keyword>
<dbReference type="Pfam" id="PF00497">
    <property type="entry name" value="SBP_bac_3"/>
    <property type="match status" value="1"/>
</dbReference>
<reference evidence="3 4" key="1">
    <citation type="submission" date="2020-08" db="EMBL/GenBank/DDBJ databases">
        <title>Genomic Encyclopedia of Type Strains, Phase IV (KMG-IV): sequencing the most valuable type-strain genomes for metagenomic binning, comparative biology and taxonomic classification.</title>
        <authorList>
            <person name="Goeker M."/>
        </authorList>
    </citation>
    <scope>NUCLEOTIDE SEQUENCE [LARGE SCALE GENOMIC DNA]</scope>
    <source>
        <strain evidence="3 4">DSM 27165</strain>
    </source>
</reference>
<dbReference type="RefSeq" id="WP_184041328.1">
    <property type="nucleotide sequence ID" value="NZ_JACHHY010000021.1"/>
</dbReference>
<evidence type="ECO:0000313" key="4">
    <source>
        <dbReference type="Proteomes" id="UP000575898"/>
    </source>
</evidence>
<proteinExistence type="predicted"/>
<keyword evidence="4" id="KW-1185">Reference proteome</keyword>
<evidence type="ECO:0000256" key="1">
    <source>
        <dbReference type="ARBA" id="ARBA00022729"/>
    </source>
</evidence>
<dbReference type="SUPFAM" id="SSF53850">
    <property type="entry name" value="Periplasmic binding protein-like II"/>
    <property type="match status" value="1"/>
</dbReference>
<protein>
    <submittedName>
        <fullName evidence="3">Polar amino acid transport system substrate-binding protein</fullName>
    </submittedName>
</protein>
<accession>A0A840MMP1</accession>
<dbReference type="Gene3D" id="3.40.190.10">
    <property type="entry name" value="Periplasmic binding protein-like II"/>
    <property type="match status" value="2"/>
</dbReference>